<name>A0ACB7WFP0_DIOAL</name>
<comment type="caution">
    <text evidence="1">The sequence shown here is derived from an EMBL/GenBank/DDBJ whole genome shotgun (WGS) entry which is preliminary data.</text>
</comment>
<reference evidence="2" key="1">
    <citation type="journal article" date="2022" name="Nat. Commun.">
        <title>Chromosome evolution and the genetic basis of agronomically important traits in greater yam.</title>
        <authorList>
            <person name="Bredeson J.V."/>
            <person name="Lyons J.B."/>
            <person name="Oniyinde I.O."/>
            <person name="Okereke N.R."/>
            <person name="Kolade O."/>
            <person name="Nnabue I."/>
            <person name="Nwadili C.O."/>
            <person name="Hribova E."/>
            <person name="Parker M."/>
            <person name="Nwogha J."/>
            <person name="Shu S."/>
            <person name="Carlson J."/>
            <person name="Kariba R."/>
            <person name="Muthemba S."/>
            <person name="Knop K."/>
            <person name="Barton G.J."/>
            <person name="Sherwood A.V."/>
            <person name="Lopez-Montes A."/>
            <person name="Asiedu R."/>
            <person name="Jamnadass R."/>
            <person name="Muchugi A."/>
            <person name="Goodstein D."/>
            <person name="Egesi C.N."/>
            <person name="Featherston J."/>
            <person name="Asfaw A."/>
            <person name="Simpson G.G."/>
            <person name="Dolezel J."/>
            <person name="Hendre P.S."/>
            <person name="Van Deynze A."/>
            <person name="Kumar P.L."/>
            <person name="Obidiegwu J.E."/>
            <person name="Bhattacharjee R."/>
            <person name="Rokhsar D.S."/>
        </authorList>
    </citation>
    <scope>NUCLEOTIDE SEQUENCE [LARGE SCALE GENOMIC DNA]</scope>
    <source>
        <strain evidence="2">cv. TDa95/00328</strain>
    </source>
</reference>
<evidence type="ECO:0000313" key="2">
    <source>
        <dbReference type="Proteomes" id="UP000827976"/>
    </source>
</evidence>
<organism evidence="1 2">
    <name type="scientific">Dioscorea alata</name>
    <name type="common">Purple yam</name>
    <dbReference type="NCBI Taxonomy" id="55571"/>
    <lineage>
        <taxon>Eukaryota</taxon>
        <taxon>Viridiplantae</taxon>
        <taxon>Streptophyta</taxon>
        <taxon>Embryophyta</taxon>
        <taxon>Tracheophyta</taxon>
        <taxon>Spermatophyta</taxon>
        <taxon>Magnoliopsida</taxon>
        <taxon>Liliopsida</taxon>
        <taxon>Dioscoreales</taxon>
        <taxon>Dioscoreaceae</taxon>
        <taxon>Dioscorea</taxon>
    </lineage>
</organism>
<proteinExistence type="predicted"/>
<gene>
    <name evidence="1" type="ORF">IHE45_04G115800</name>
</gene>
<dbReference type="EC" id="4.6.1.19" evidence="1"/>
<protein>
    <submittedName>
        <fullName evidence="1">Ribonuclease T2-like protein</fullName>
        <ecNumber evidence="1">4.6.1.19</ecNumber>
    </submittedName>
</protein>
<accession>A0ACB7WFP0</accession>
<keyword evidence="1" id="KW-0456">Lyase</keyword>
<evidence type="ECO:0000313" key="1">
    <source>
        <dbReference type="EMBL" id="KAH7686595.1"/>
    </source>
</evidence>
<keyword evidence="2" id="KW-1185">Reference proteome</keyword>
<sequence length="263" mass="30110">MMMMSSSHKKTMKSSSSFVPTAVLLFGMLFLTSPLSVLADFDFYYFVLMWPGTYCEQSKCCHPTTGYPVQDFFIRSLQPTNISYETDTKCSSEPFYKNKLYNLMDYLNTYWSNIKCPSNNGMSAWKSTWKTYGTCTGLDEYNYFYTALVLRHHAFDLLSILENNGITPDISQKYSLTSIKEAIAKGIGTKPQIKCNSKDQLYEVYICLDKAALTTIECPEDLGFTCATDIYFPPVNQTKLNHTMPNFDKDFMARKIIMPISLE</sequence>
<dbReference type="Proteomes" id="UP000827976">
    <property type="component" value="Chromosome 4"/>
</dbReference>
<dbReference type="EMBL" id="CM037014">
    <property type="protein sequence ID" value="KAH7686595.1"/>
    <property type="molecule type" value="Genomic_DNA"/>
</dbReference>